<dbReference type="InterPro" id="IPR027417">
    <property type="entry name" value="P-loop_NTPase"/>
</dbReference>
<organism evidence="2">
    <name type="scientific">Darwinula stevensoni</name>
    <dbReference type="NCBI Taxonomy" id="69355"/>
    <lineage>
        <taxon>Eukaryota</taxon>
        <taxon>Metazoa</taxon>
        <taxon>Ecdysozoa</taxon>
        <taxon>Arthropoda</taxon>
        <taxon>Crustacea</taxon>
        <taxon>Oligostraca</taxon>
        <taxon>Ostracoda</taxon>
        <taxon>Podocopa</taxon>
        <taxon>Podocopida</taxon>
        <taxon>Darwinulocopina</taxon>
        <taxon>Darwinuloidea</taxon>
        <taxon>Darwinulidae</taxon>
        <taxon>Darwinula</taxon>
    </lineage>
</organism>
<dbReference type="AlphaFoldDB" id="A0A7R8X8E1"/>
<keyword evidence="3" id="KW-1185">Reference proteome</keyword>
<evidence type="ECO:0000313" key="2">
    <source>
        <dbReference type="EMBL" id="CAD7244798.1"/>
    </source>
</evidence>
<dbReference type="Gene3D" id="3.40.50.300">
    <property type="entry name" value="P-loop containing nucleotide triphosphate hydrolases"/>
    <property type="match status" value="1"/>
</dbReference>
<protein>
    <recommendedName>
        <fullName evidence="4">AIG1-type G domain-containing protein</fullName>
    </recommendedName>
</protein>
<dbReference type="SUPFAM" id="SSF52540">
    <property type="entry name" value="P-loop containing nucleoside triphosphate hydrolases"/>
    <property type="match status" value="1"/>
</dbReference>
<proteinExistence type="predicted"/>
<dbReference type="EMBL" id="LR900231">
    <property type="protein sequence ID" value="CAD7244798.1"/>
    <property type="molecule type" value="Genomic_DNA"/>
</dbReference>
<sequence length="731" mass="83485">MDLCIHLLNQAKVEVSRTRKELRTYFIEKCTNLHGITRKKRGGRKYGHGDNGASLLKAKLPDPHEIRRDIDELIESIPERSGEKLNSIGKCFSQMETIYGKNLTEEVVEAEDKKQKDPFISMAHDLQYETTEAFSHDKEESENGERSCSNVMPSKILKNSASKGRQRKAFKRSNVERKSGKTTLAEEMKKMAKLCQKGRDGKPDIYELPKLPELHHENGRKTTMINGLANYVYGVRWEDGFRFRISTEKGDLNVDDRANSQTKEVTAYSFNWQDGMIFPYTLVVIDTPGFGDSEGIHNDMEHVFKMREFFELSAQYGIVHIHGVGFVLPSSSSRLTATEKYIFHSVTQLFGIDTKEKFMMLLSFCDGGEPLAIQTLKSAQFFYCNHYTFNNSALFAGNNDALQKKFWEIGINSNNMFLEHLSNTAPVSLALTKEVLTRREGLVENLKRLEADIREVSSKISNLQDECKQLKMKKSDVSQILDLVKETIKIPLEVEVAINCSLCRQTTCEYPATVSKPKDIKESTCMDPDMKFTCRKCGCSWKSHQLERKRYVFNVAKYRNHENPVKPTKKNIQLPREQKLRQLTIEILKIQVELLARVQQAHSTAQRLKEIALNPNPLPLEEYIDFLIDAEKKNHEVGFAKRIEQLEQVKQVNKVWMDILGENDSDAQVEPPDDGNDPTGGILAIQELAILFSPTLMGSRPFHPLELLSFAQRKTGLEVLCISCMKTHIEV</sequence>
<dbReference type="PANTHER" id="PTHR32046:SF14">
    <property type="match status" value="1"/>
</dbReference>
<dbReference type="OrthoDB" id="2386367at2759"/>
<name>A0A7R8X8E1_9CRUS</name>
<dbReference type="PANTHER" id="PTHR32046">
    <property type="entry name" value="G DOMAIN-CONTAINING PROTEIN"/>
    <property type="match status" value="1"/>
</dbReference>
<keyword evidence="1" id="KW-0175">Coiled coil</keyword>
<accession>A0A7R8X8E1</accession>
<evidence type="ECO:0000256" key="1">
    <source>
        <dbReference type="SAM" id="Coils"/>
    </source>
</evidence>
<evidence type="ECO:0000313" key="3">
    <source>
        <dbReference type="Proteomes" id="UP000677054"/>
    </source>
</evidence>
<gene>
    <name evidence="2" type="ORF">DSTB1V02_LOCUS4685</name>
</gene>
<evidence type="ECO:0008006" key="4">
    <source>
        <dbReference type="Google" id="ProtNLM"/>
    </source>
</evidence>
<dbReference type="EMBL" id="CAJPEV010000714">
    <property type="protein sequence ID" value="CAG0887844.1"/>
    <property type="molecule type" value="Genomic_DNA"/>
</dbReference>
<feature type="coiled-coil region" evidence="1">
    <location>
        <begin position="439"/>
        <end position="480"/>
    </location>
</feature>
<reference evidence="2" key="1">
    <citation type="submission" date="2020-11" db="EMBL/GenBank/DDBJ databases">
        <authorList>
            <person name="Tran Van P."/>
        </authorList>
    </citation>
    <scope>NUCLEOTIDE SEQUENCE</scope>
</reference>
<dbReference type="Proteomes" id="UP000677054">
    <property type="component" value="Unassembled WGS sequence"/>
</dbReference>